<protein>
    <submittedName>
        <fullName evidence="2">Uncharacterized protein</fullName>
    </submittedName>
</protein>
<sequence>MEKCITSEPCTNYFKTGRGIICEDSPEDPGKRSRVWHKDASNVLRKLTGPSIPEGINWAVKTASLLAYFISSSSSAIKTFPLSSKHSAIQPFSLFSVAPIQILGAETVREVENTEQHSIWDGPFSSTVSESGISSNS</sequence>
<evidence type="ECO:0000256" key="1">
    <source>
        <dbReference type="SAM" id="MobiDB-lite"/>
    </source>
</evidence>
<dbReference type="Proteomes" id="UP001054821">
    <property type="component" value="Chromosome 3"/>
</dbReference>
<feature type="compositionally biased region" description="Polar residues" evidence="1">
    <location>
        <begin position="124"/>
        <end position="137"/>
    </location>
</feature>
<keyword evidence="3" id="KW-1185">Reference proteome</keyword>
<organism evidence="2 3">
    <name type="scientific">Prunus dulcis</name>
    <name type="common">Almond</name>
    <name type="synonym">Amygdalus dulcis</name>
    <dbReference type="NCBI Taxonomy" id="3755"/>
    <lineage>
        <taxon>Eukaryota</taxon>
        <taxon>Viridiplantae</taxon>
        <taxon>Streptophyta</taxon>
        <taxon>Embryophyta</taxon>
        <taxon>Tracheophyta</taxon>
        <taxon>Spermatophyta</taxon>
        <taxon>Magnoliopsida</taxon>
        <taxon>eudicotyledons</taxon>
        <taxon>Gunneridae</taxon>
        <taxon>Pentapetalae</taxon>
        <taxon>rosids</taxon>
        <taxon>fabids</taxon>
        <taxon>Rosales</taxon>
        <taxon>Rosaceae</taxon>
        <taxon>Amygdaloideae</taxon>
        <taxon>Amygdaleae</taxon>
        <taxon>Prunus</taxon>
    </lineage>
</organism>
<comment type="caution">
    <text evidence="2">The sequence shown here is derived from an EMBL/GenBank/DDBJ whole genome shotgun (WGS) entry which is preliminary data.</text>
</comment>
<feature type="region of interest" description="Disordered" evidence="1">
    <location>
        <begin position="114"/>
        <end position="137"/>
    </location>
</feature>
<reference evidence="2 3" key="1">
    <citation type="journal article" date="2022" name="G3 (Bethesda)">
        <title>Whole-genome sequence and methylome profiling of the almond [Prunus dulcis (Mill.) D.A. Webb] cultivar 'Nonpareil'.</title>
        <authorList>
            <person name="D'Amico-Willman K.M."/>
            <person name="Ouma W.Z."/>
            <person name="Meulia T."/>
            <person name="Sideli G.M."/>
            <person name="Gradziel T.M."/>
            <person name="Fresnedo-Ramirez J."/>
        </authorList>
    </citation>
    <scope>NUCLEOTIDE SEQUENCE [LARGE SCALE GENOMIC DNA]</scope>
    <source>
        <strain evidence="2">Clone GOH B32 T37-40</strain>
    </source>
</reference>
<dbReference type="EMBL" id="JAJFAZ020000003">
    <property type="protein sequence ID" value="KAI5336262.1"/>
    <property type="molecule type" value="Genomic_DNA"/>
</dbReference>
<name>A0AAD4Z7B9_PRUDU</name>
<accession>A0AAD4Z7B9</accession>
<dbReference type="AlphaFoldDB" id="A0AAD4Z7B9"/>
<evidence type="ECO:0000313" key="3">
    <source>
        <dbReference type="Proteomes" id="UP001054821"/>
    </source>
</evidence>
<evidence type="ECO:0000313" key="2">
    <source>
        <dbReference type="EMBL" id="KAI5336262.1"/>
    </source>
</evidence>
<proteinExistence type="predicted"/>
<gene>
    <name evidence="2" type="ORF">L3X38_015529</name>
</gene>